<sequence length="120" mass="13296">MAYIPNVGEIVHLEFDPALGSEMQGKHYGLVVTEKSVNQFGLAMICPISQGKSDLYRNKGTLVSLMGTGTDTLGAIHCHALKSLDWRKRHAKFKEKVPDEILIEVLQKLAAILPFDKYLG</sequence>
<dbReference type="AlphaFoldDB" id="A0A1W1UWK5"/>
<evidence type="ECO:0000313" key="2">
    <source>
        <dbReference type="Proteomes" id="UP000192408"/>
    </source>
</evidence>
<organism evidence="1 2">
    <name type="scientific">Pasteurella testudinis DSM 23072</name>
    <dbReference type="NCBI Taxonomy" id="1122938"/>
    <lineage>
        <taxon>Bacteria</taxon>
        <taxon>Pseudomonadati</taxon>
        <taxon>Pseudomonadota</taxon>
        <taxon>Gammaproteobacteria</taxon>
        <taxon>Pasteurellales</taxon>
        <taxon>Pasteurellaceae</taxon>
        <taxon>Pasteurella</taxon>
    </lineage>
</organism>
<dbReference type="Pfam" id="PF02452">
    <property type="entry name" value="PemK_toxin"/>
    <property type="match status" value="1"/>
</dbReference>
<proteinExistence type="predicted"/>
<keyword evidence="2" id="KW-1185">Reference proteome</keyword>
<dbReference type="InterPro" id="IPR003477">
    <property type="entry name" value="PemK-like"/>
</dbReference>
<dbReference type="STRING" id="1122938.SAMN05660772_02478"/>
<protein>
    <submittedName>
        <fullName evidence="1">mRNA interferase ChpB</fullName>
    </submittedName>
</protein>
<dbReference type="InterPro" id="IPR011067">
    <property type="entry name" value="Plasmid_toxin/cell-grow_inhib"/>
</dbReference>
<evidence type="ECO:0000313" key="1">
    <source>
        <dbReference type="EMBL" id="SMB85379.1"/>
    </source>
</evidence>
<name>A0A1W1UWK5_9PAST</name>
<dbReference type="PANTHER" id="PTHR33988">
    <property type="entry name" value="ENDORIBONUCLEASE MAZF-RELATED"/>
    <property type="match status" value="1"/>
</dbReference>
<dbReference type="Proteomes" id="UP000192408">
    <property type="component" value="Unassembled WGS sequence"/>
</dbReference>
<dbReference type="EMBL" id="FWWV01000019">
    <property type="protein sequence ID" value="SMB85379.1"/>
    <property type="molecule type" value="Genomic_DNA"/>
</dbReference>
<dbReference type="GO" id="GO:0006402">
    <property type="term" value="P:mRNA catabolic process"/>
    <property type="evidence" value="ECO:0007669"/>
    <property type="project" value="TreeGrafter"/>
</dbReference>
<dbReference type="GO" id="GO:0016075">
    <property type="term" value="P:rRNA catabolic process"/>
    <property type="evidence" value="ECO:0007669"/>
    <property type="project" value="TreeGrafter"/>
</dbReference>
<dbReference type="PANTHER" id="PTHR33988:SF3">
    <property type="entry name" value="ENDORIBONUCLEASE TOXIN CHPB-RELATED"/>
    <property type="match status" value="1"/>
</dbReference>
<dbReference type="SUPFAM" id="SSF50118">
    <property type="entry name" value="Cell growth inhibitor/plasmid maintenance toxic component"/>
    <property type="match status" value="1"/>
</dbReference>
<gene>
    <name evidence="1" type="ORF">SAMN05660772_02478</name>
</gene>
<dbReference type="RefSeq" id="WP_084257149.1">
    <property type="nucleotide sequence ID" value="NZ_FWWV01000019.1"/>
</dbReference>
<reference evidence="2" key="1">
    <citation type="submission" date="2017-04" db="EMBL/GenBank/DDBJ databases">
        <authorList>
            <person name="Varghese N."/>
            <person name="Submissions S."/>
        </authorList>
    </citation>
    <scope>NUCLEOTIDE SEQUENCE [LARGE SCALE GENOMIC DNA]</scope>
    <source>
        <strain evidence="2">DSM 23072</strain>
    </source>
</reference>
<dbReference type="GO" id="GO:0003677">
    <property type="term" value="F:DNA binding"/>
    <property type="evidence" value="ECO:0007669"/>
    <property type="project" value="InterPro"/>
</dbReference>
<accession>A0A1W1UWK5</accession>
<dbReference type="Gene3D" id="2.30.30.110">
    <property type="match status" value="1"/>
</dbReference>
<dbReference type="GO" id="GO:0004521">
    <property type="term" value="F:RNA endonuclease activity"/>
    <property type="evidence" value="ECO:0007669"/>
    <property type="project" value="TreeGrafter"/>
</dbReference>